<dbReference type="HOGENOM" id="CLU_2501717_0_0_1"/>
<sequence length="86" mass="9228">MIQARWCAEGRRWPGTSVASKRTASGDAEGCGGEMIQARWCAEGRRWPGDPGTVAASRRKARRKGTAARGSRAPGAVACRRMVVAR</sequence>
<dbReference type="EnsemblPlants" id="OMERI11G14320.1">
    <property type="protein sequence ID" value="OMERI11G14320.1"/>
    <property type="gene ID" value="OMERI11G14320"/>
</dbReference>
<evidence type="ECO:0000313" key="3">
    <source>
        <dbReference type="Proteomes" id="UP000008021"/>
    </source>
</evidence>
<keyword evidence="3" id="KW-1185">Reference proteome</keyword>
<evidence type="ECO:0000313" key="2">
    <source>
        <dbReference type="EnsemblPlants" id="OMERI11G14320.1"/>
    </source>
</evidence>
<dbReference type="AlphaFoldDB" id="A0A0E0F6W7"/>
<name>A0A0E0F6W7_9ORYZ</name>
<dbReference type="Gramene" id="OMERI11G14320.1">
    <property type="protein sequence ID" value="OMERI11G14320.1"/>
    <property type="gene ID" value="OMERI11G14320"/>
</dbReference>
<feature type="compositionally biased region" description="Basic residues" evidence="1">
    <location>
        <begin position="57"/>
        <end position="66"/>
    </location>
</feature>
<protein>
    <submittedName>
        <fullName evidence="2">Uncharacterized protein</fullName>
    </submittedName>
</protein>
<reference evidence="2" key="1">
    <citation type="submission" date="2015-04" db="UniProtKB">
        <authorList>
            <consortium name="EnsemblPlants"/>
        </authorList>
    </citation>
    <scope>IDENTIFICATION</scope>
</reference>
<reference evidence="2" key="2">
    <citation type="submission" date="2018-05" db="EMBL/GenBank/DDBJ databases">
        <title>OmerRS3 (Oryza meridionalis Reference Sequence Version 3).</title>
        <authorList>
            <person name="Zhang J."/>
            <person name="Kudrna D."/>
            <person name="Lee S."/>
            <person name="Talag J."/>
            <person name="Welchert J."/>
            <person name="Wing R.A."/>
        </authorList>
    </citation>
    <scope>NUCLEOTIDE SEQUENCE [LARGE SCALE GENOMIC DNA]</scope>
    <source>
        <strain evidence="2">cv. OR44</strain>
    </source>
</reference>
<accession>A0A0E0F6W7</accession>
<evidence type="ECO:0000256" key="1">
    <source>
        <dbReference type="SAM" id="MobiDB-lite"/>
    </source>
</evidence>
<organism evidence="2">
    <name type="scientific">Oryza meridionalis</name>
    <dbReference type="NCBI Taxonomy" id="40149"/>
    <lineage>
        <taxon>Eukaryota</taxon>
        <taxon>Viridiplantae</taxon>
        <taxon>Streptophyta</taxon>
        <taxon>Embryophyta</taxon>
        <taxon>Tracheophyta</taxon>
        <taxon>Spermatophyta</taxon>
        <taxon>Magnoliopsida</taxon>
        <taxon>Liliopsida</taxon>
        <taxon>Poales</taxon>
        <taxon>Poaceae</taxon>
        <taxon>BOP clade</taxon>
        <taxon>Oryzoideae</taxon>
        <taxon>Oryzeae</taxon>
        <taxon>Oryzinae</taxon>
        <taxon>Oryza</taxon>
    </lineage>
</organism>
<feature type="region of interest" description="Disordered" evidence="1">
    <location>
        <begin position="50"/>
        <end position="73"/>
    </location>
</feature>
<dbReference type="Proteomes" id="UP000008021">
    <property type="component" value="Chromosome 11"/>
</dbReference>
<proteinExistence type="predicted"/>